<dbReference type="AlphaFoldDB" id="A0A4C1UAB9"/>
<protein>
    <submittedName>
        <fullName evidence="1">Uncharacterized protein</fullName>
    </submittedName>
</protein>
<reference evidence="1 2" key="1">
    <citation type="journal article" date="2019" name="Commun. Biol.">
        <title>The bagworm genome reveals a unique fibroin gene that provides high tensile strength.</title>
        <authorList>
            <person name="Kono N."/>
            <person name="Nakamura H."/>
            <person name="Ohtoshi R."/>
            <person name="Tomita M."/>
            <person name="Numata K."/>
            <person name="Arakawa K."/>
        </authorList>
    </citation>
    <scope>NUCLEOTIDE SEQUENCE [LARGE SCALE GENOMIC DNA]</scope>
</reference>
<comment type="caution">
    <text evidence="1">The sequence shown here is derived from an EMBL/GenBank/DDBJ whole genome shotgun (WGS) entry which is preliminary data.</text>
</comment>
<evidence type="ECO:0000313" key="2">
    <source>
        <dbReference type="Proteomes" id="UP000299102"/>
    </source>
</evidence>
<keyword evidence="2" id="KW-1185">Reference proteome</keyword>
<name>A0A4C1UAB9_EUMVA</name>
<sequence>MAAVTKQRHLRITSVTVHCFTNSSASYKLKRYSFFTHVLSASSHILRNVHRRSVTSFKSAEPMRATSVQLHASGRAGSRDGPFPAHRRVCGLSPAACFSCQLHAFTSRDIGTMDDEIGKLN</sequence>
<organism evidence="1 2">
    <name type="scientific">Eumeta variegata</name>
    <name type="common">Bagworm moth</name>
    <name type="synonym">Eumeta japonica</name>
    <dbReference type="NCBI Taxonomy" id="151549"/>
    <lineage>
        <taxon>Eukaryota</taxon>
        <taxon>Metazoa</taxon>
        <taxon>Ecdysozoa</taxon>
        <taxon>Arthropoda</taxon>
        <taxon>Hexapoda</taxon>
        <taxon>Insecta</taxon>
        <taxon>Pterygota</taxon>
        <taxon>Neoptera</taxon>
        <taxon>Endopterygota</taxon>
        <taxon>Lepidoptera</taxon>
        <taxon>Glossata</taxon>
        <taxon>Ditrysia</taxon>
        <taxon>Tineoidea</taxon>
        <taxon>Psychidae</taxon>
        <taxon>Oiketicinae</taxon>
        <taxon>Eumeta</taxon>
    </lineage>
</organism>
<dbReference type="Proteomes" id="UP000299102">
    <property type="component" value="Unassembled WGS sequence"/>
</dbReference>
<evidence type="ECO:0000313" key="1">
    <source>
        <dbReference type="EMBL" id="GBP23321.1"/>
    </source>
</evidence>
<proteinExistence type="predicted"/>
<dbReference type="EMBL" id="BGZK01000149">
    <property type="protein sequence ID" value="GBP23321.1"/>
    <property type="molecule type" value="Genomic_DNA"/>
</dbReference>
<accession>A0A4C1UAB9</accession>
<gene>
    <name evidence="1" type="ORF">EVAR_76036_1</name>
</gene>